<name>A0A6J7RFB4_9ZZZZ</name>
<reference evidence="1" key="1">
    <citation type="submission" date="2020-05" db="EMBL/GenBank/DDBJ databases">
        <authorList>
            <person name="Chiriac C."/>
            <person name="Salcher M."/>
            <person name="Ghai R."/>
            <person name="Kavagutti S V."/>
        </authorList>
    </citation>
    <scope>NUCLEOTIDE SEQUENCE</scope>
</reference>
<sequence length="73" mass="7805">MRETVPLFKLVTHTLDPSGLTATKKGFAPTVIEVTAVVEGVLALASPGNVITPRVANAVARTRVLRRKRILGE</sequence>
<gene>
    <name evidence="1" type="ORF">UFOPK4112_01333</name>
</gene>
<evidence type="ECO:0000313" key="1">
    <source>
        <dbReference type="EMBL" id="CAB5027495.1"/>
    </source>
</evidence>
<proteinExistence type="predicted"/>
<dbReference type="AlphaFoldDB" id="A0A6J7RFB4"/>
<organism evidence="1">
    <name type="scientific">freshwater metagenome</name>
    <dbReference type="NCBI Taxonomy" id="449393"/>
    <lineage>
        <taxon>unclassified sequences</taxon>
        <taxon>metagenomes</taxon>
        <taxon>ecological metagenomes</taxon>
    </lineage>
</organism>
<dbReference type="EMBL" id="CAFBPM010000014">
    <property type="protein sequence ID" value="CAB5027495.1"/>
    <property type="molecule type" value="Genomic_DNA"/>
</dbReference>
<accession>A0A6J7RFB4</accession>
<protein>
    <submittedName>
        <fullName evidence="1">Unannotated protein</fullName>
    </submittedName>
</protein>